<evidence type="ECO:0000313" key="2">
    <source>
        <dbReference type="EMBL" id="KNC81162.1"/>
    </source>
</evidence>
<dbReference type="AlphaFoldDB" id="A0A0L0FWH2"/>
<keyword evidence="3" id="KW-1185">Reference proteome</keyword>
<proteinExistence type="predicted"/>
<evidence type="ECO:0000256" key="1">
    <source>
        <dbReference type="SAM" id="MobiDB-lite"/>
    </source>
</evidence>
<feature type="region of interest" description="Disordered" evidence="1">
    <location>
        <begin position="107"/>
        <end position="129"/>
    </location>
</feature>
<organism evidence="2 3">
    <name type="scientific">Sphaeroforma arctica JP610</name>
    <dbReference type="NCBI Taxonomy" id="667725"/>
    <lineage>
        <taxon>Eukaryota</taxon>
        <taxon>Ichthyosporea</taxon>
        <taxon>Ichthyophonida</taxon>
        <taxon>Sphaeroforma</taxon>
    </lineage>
</organism>
<dbReference type="EMBL" id="KQ242062">
    <property type="protein sequence ID" value="KNC81162.1"/>
    <property type="molecule type" value="Genomic_DNA"/>
</dbReference>
<dbReference type="GeneID" id="25907001"/>
<reference evidence="2 3" key="1">
    <citation type="submission" date="2011-02" db="EMBL/GenBank/DDBJ databases">
        <title>The Genome Sequence of Sphaeroforma arctica JP610.</title>
        <authorList>
            <consortium name="The Broad Institute Genome Sequencing Platform"/>
            <person name="Russ C."/>
            <person name="Cuomo C."/>
            <person name="Young S.K."/>
            <person name="Zeng Q."/>
            <person name="Gargeya S."/>
            <person name="Alvarado L."/>
            <person name="Berlin A."/>
            <person name="Chapman S.B."/>
            <person name="Chen Z."/>
            <person name="Freedman E."/>
            <person name="Gellesch M."/>
            <person name="Goldberg J."/>
            <person name="Griggs A."/>
            <person name="Gujja S."/>
            <person name="Heilman E."/>
            <person name="Heiman D."/>
            <person name="Howarth C."/>
            <person name="Mehta T."/>
            <person name="Neiman D."/>
            <person name="Pearson M."/>
            <person name="Roberts A."/>
            <person name="Saif S."/>
            <person name="Shea T."/>
            <person name="Shenoy N."/>
            <person name="Sisk P."/>
            <person name="Stolte C."/>
            <person name="Sykes S."/>
            <person name="White J."/>
            <person name="Yandava C."/>
            <person name="Burger G."/>
            <person name="Gray M.W."/>
            <person name="Holland P.W.H."/>
            <person name="King N."/>
            <person name="Lang F.B.F."/>
            <person name="Roger A.J."/>
            <person name="Ruiz-Trillo I."/>
            <person name="Haas B."/>
            <person name="Nusbaum C."/>
            <person name="Birren B."/>
        </authorList>
    </citation>
    <scope>NUCLEOTIDE SEQUENCE [LARGE SCALE GENOMIC DNA]</scope>
    <source>
        <strain evidence="2 3">JP610</strain>
    </source>
</reference>
<protein>
    <submittedName>
        <fullName evidence="2">Uncharacterized protein</fullName>
    </submittedName>
</protein>
<accession>A0A0L0FWH2</accession>
<sequence length="213" mass="23975">MRKNDVPLMNRHGVAHGLSVTRFFGWVCKEGSRACNVQTDSATLGTKTLVVYMTDWPVELMRSMLLNALGNIRRDGTYIYNIPKYRSLHGTHDAQCRDIPRVSRHGVAQRRPWADSGEERAGANKRPRDHGRCYARRTVLGLPQFAGSCSLTLQWRNVASSSDPFLPYPPPPVLVNLSSTAWHYRSPRDCDGLPYRPLNLVQILILQRGAGAH</sequence>
<evidence type="ECO:0000313" key="3">
    <source>
        <dbReference type="Proteomes" id="UP000054560"/>
    </source>
</evidence>
<dbReference type="Proteomes" id="UP000054560">
    <property type="component" value="Unassembled WGS sequence"/>
</dbReference>
<name>A0A0L0FWH2_9EUKA</name>
<dbReference type="RefSeq" id="XP_014155064.1">
    <property type="nucleotide sequence ID" value="XM_014299589.1"/>
</dbReference>
<gene>
    <name evidence="2" type="ORF">SARC_06497</name>
</gene>